<proteinExistence type="predicted"/>
<protein>
    <submittedName>
        <fullName evidence="2">Uncharacterized protein</fullName>
    </submittedName>
</protein>
<feature type="compositionally biased region" description="Gly residues" evidence="1">
    <location>
        <begin position="1"/>
        <end position="10"/>
    </location>
</feature>
<gene>
    <name evidence="2" type="ORF">Rsub_09503</name>
</gene>
<evidence type="ECO:0000256" key="1">
    <source>
        <dbReference type="SAM" id="MobiDB-lite"/>
    </source>
</evidence>
<dbReference type="AlphaFoldDB" id="A0A2V0PGJ6"/>
<keyword evidence="3" id="KW-1185">Reference proteome</keyword>
<dbReference type="Proteomes" id="UP000247498">
    <property type="component" value="Unassembled WGS sequence"/>
</dbReference>
<comment type="caution">
    <text evidence="2">The sequence shown here is derived from an EMBL/GenBank/DDBJ whole genome shotgun (WGS) entry which is preliminary data.</text>
</comment>
<feature type="compositionally biased region" description="Gly residues" evidence="1">
    <location>
        <begin position="21"/>
        <end position="32"/>
    </location>
</feature>
<evidence type="ECO:0000313" key="3">
    <source>
        <dbReference type="Proteomes" id="UP000247498"/>
    </source>
</evidence>
<reference evidence="2 3" key="1">
    <citation type="journal article" date="2018" name="Sci. Rep.">
        <title>Raphidocelis subcapitata (=Pseudokirchneriella subcapitata) provides an insight into genome evolution and environmental adaptations in the Sphaeropleales.</title>
        <authorList>
            <person name="Suzuki S."/>
            <person name="Yamaguchi H."/>
            <person name="Nakajima N."/>
            <person name="Kawachi M."/>
        </authorList>
    </citation>
    <scope>NUCLEOTIDE SEQUENCE [LARGE SCALE GENOMIC DNA]</scope>
    <source>
        <strain evidence="2 3">NIES-35</strain>
    </source>
</reference>
<dbReference type="InParanoid" id="A0A2V0PGJ6"/>
<feature type="compositionally biased region" description="Basic residues" evidence="1">
    <location>
        <begin position="39"/>
        <end position="53"/>
    </location>
</feature>
<organism evidence="2 3">
    <name type="scientific">Raphidocelis subcapitata</name>
    <dbReference type="NCBI Taxonomy" id="307507"/>
    <lineage>
        <taxon>Eukaryota</taxon>
        <taxon>Viridiplantae</taxon>
        <taxon>Chlorophyta</taxon>
        <taxon>core chlorophytes</taxon>
        <taxon>Chlorophyceae</taxon>
        <taxon>CS clade</taxon>
        <taxon>Sphaeropleales</taxon>
        <taxon>Selenastraceae</taxon>
        <taxon>Raphidocelis</taxon>
    </lineage>
</organism>
<sequence length="111" mass="11579">MRDLEVGGGPARPDRRRLGRRGGGGCRGGGAAGASARPPVRHPPRRRRRARPGLWKCRGRREKSQKGAASAVWRPLGTAAVAGGGGSIARLLVAPNGRAARPRLPRAAAAR</sequence>
<evidence type="ECO:0000313" key="2">
    <source>
        <dbReference type="EMBL" id="GBF97030.1"/>
    </source>
</evidence>
<feature type="region of interest" description="Disordered" evidence="1">
    <location>
        <begin position="1"/>
        <end position="53"/>
    </location>
</feature>
<accession>A0A2V0PGJ6</accession>
<name>A0A2V0PGJ6_9CHLO</name>
<dbReference type="EMBL" id="BDRX01000091">
    <property type="protein sequence ID" value="GBF97030.1"/>
    <property type="molecule type" value="Genomic_DNA"/>
</dbReference>